<keyword evidence="4 9" id="KW-0812">Transmembrane</keyword>
<dbReference type="NCBIfam" id="TIGR00400">
    <property type="entry name" value="mgtE"/>
    <property type="match status" value="1"/>
</dbReference>
<evidence type="ECO:0000256" key="5">
    <source>
        <dbReference type="ARBA" id="ARBA00022842"/>
    </source>
</evidence>
<keyword evidence="9" id="KW-0479">Metal-binding</keyword>
<dbReference type="SUPFAM" id="SSF54631">
    <property type="entry name" value="CBS-domain pair"/>
    <property type="match status" value="1"/>
</dbReference>
<dbReference type="Pfam" id="PF03448">
    <property type="entry name" value="MgtE_N"/>
    <property type="match status" value="1"/>
</dbReference>
<dbReference type="PANTHER" id="PTHR43773">
    <property type="entry name" value="MAGNESIUM TRANSPORTER MGTE"/>
    <property type="match status" value="1"/>
</dbReference>
<dbReference type="PROSITE" id="PS51371">
    <property type="entry name" value="CBS"/>
    <property type="match status" value="2"/>
</dbReference>
<gene>
    <name evidence="11" type="ORF">IV73_GL000062</name>
</gene>
<dbReference type="SUPFAM" id="SSF158791">
    <property type="entry name" value="MgtE N-terminal domain-like"/>
    <property type="match status" value="1"/>
</dbReference>
<name>A0A0R2JMD8_9LACO</name>
<evidence type="ECO:0000256" key="8">
    <source>
        <dbReference type="PROSITE-ProRule" id="PRU00703"/>
    </source>
</evidence>
<dbReference type="InterPro" id="IPR046342">
    <property type="entry name" value="CBS_dom_sf"/>
</dbReference>
<dbReference type="GO" id="GO:0046872">
    <property type="term" value="F:metal ion binding"/>
    <property type="evidence" value="ECO:0007669"/>
    <property type="project" value="UniProtKB-KW"/>
</dbReference>
<keyword evidence="8" id="KW-0129">CBS domain</keyword>
<dbReference type="GO" id="GO:0015095">
    <property type="term" value="F:magnesium ion transmembrane transporter activity"/>
    <property type="evidence" value="ECO:0007669"/>
    <property type="project" value="UniProtKB-UniRule"/>
</dbReference>
<feature type="transmembrane region" description="Helical" evidence="9">
    <location>
        <begin position="289"/>
        <end position="306"/>
    </location>
</feature>
<evidence type="ECO:0000256" key="1">
    <source>
        <dbReference type="ARBA" id="ARBA00004141"/>
    </source>
</evidence>
<comment type="function">
    <text evidence="9">Acts as a magnesium transporter.</text>
</comment>
<keyword evidence="5 9" id="KW-0460">Magnesium</keyword>
<dbReference type="Pfam" id="PF00571">
    <property type="entry name" value="CBS"/>
    <property type="match status" value="2"/>
</dbReference>
<accession>A0A0R2JMD8</accession>
<evidence type="ECO:0000313" key="11">
    <source>
        <dbReference type="EMBL" id="KRN75578.1"/>
    </source>
</evidence>
<evidence type="ECO:0000259" key="10">
    <source>
        <dbReference type="PROSITE" id="PS51371"/>
    </source>
</evidence>
<evidence type="ECO:0000256" key="2">
    <source>
        <dbReference type="ARBA" id="ARBA00009749"/>
    </source>
</evidence>
<dbReference type="InterPro" id="IPR038076">
    <property type="entry name" value="MgtE_N_sf"/>
</dbReference>
<dbReference type="GO" id="GO:0005886">
    <property type="term" value="C:plasma membrane"/>
    <property type="evidence" value="ECO:0007669"/>
    <property type="project" value="UniProtKB-SubCell"/>
</dbReference>
<comment type="subcellular location">
    <subcellularLocation>
        <location evidence="9">Cell membrane</location>
        <topology evidence="9">Multi-pass membrane protein</topology>
    </subcellularLocation>
    <subcellularLocation>
        <location evidence="1">Membrane</location>
        <topology evidence="1">Multi-pass membrane protein</topology>
    </subcellularLocation>
</comment>
<dbReference type="InterPro" id="IPR000644">
    <property type="entry name" value="CBS_dom"/>
</dbReference>
<sequence length="453" mass="50641">METTELRDEIIPVYQQLFRALERGQERTFHTVFDDLHNYDQAQIFQALSAQQRRQLIEWVDPVNLADVFDLIDPETIDEQEYLSEMTPQYAAKLLNAMYVDNAVDLLGIMPDVQRQRYLQQLAPEDAKEMRELLGYADQTAGSLMSTEYVAVDLNLTIGEALVEVKRQASESEQIIYIYVLDHQKLAGVISLKSLIIHADDEQVVDVMTQNLVTALPNEDQENVARLMADYDLVALPVVSQDDQMLGIIMIDDILDVIEAESAEDYERFAGVHNVDFEESPFQSVVKRLPWLLILVFLGLGTASVIKHYDLVVQQLPLLAVFITLITGTAGNAGTQSLAVAIRRITLHEHPGVWRMIGVEVLIGLLMGLLAGSTIFLVVWLWTKIWLFGLAVGLAMACAITVANLAGTVVPWLMSKVKIDPAVASGPFISTLSDLTSVVIYFNIAEWLLGLHF</sequence>
<evidence type="ECO:0000256" key="6">
    <source>
        <dbReference type="ARBA" id="ARBA00022989"/>
    </source>
</evidence>
<feature type="transmembrane region" description="Helical" evidence="9">
    <location>
        <begin position="318"/>
        <end position="341"/>
    </location>
</feature>
<keyword evidence="12" id="KW-1185">Reference proteome</keyword>
<evidence type="ECO:0000256" key="4">
    <source>
        <dbReference type="ARBA" id="ARBA00022692"/>
    </source>
</evidence>
<organism evidence="11 12">
    <name type="scientific">Weissella kandleri</name>
    <dbReference type="NCBI Taxonomy" id="1616"/>
    <lineage>
        <taxon>Bacteria</taxon>
        <taxon>Bacillati</taxon>
        <taxon>Bacillota</taxon>
        <taxon>Bacilli</taxon>
        <taxon>Lactobacillales</taxon>
        <taxon>Lactobacillaceae</taxon>
        <taxon>Weissella</taxon>
    </lineage>
</organism>
<feature type="domain" description="CBS" evidence="10">
    <location>
        <begin position="145"/>
        <end position="207"/>
    </location>
</feature>
<keyword evidence="7 9" id="KW-0472">Membrane</keyword>
<evidence type="ECO:0000256" key="9">
    <source>
        <dbReference type="RuleBase" id="RU362011"/>
    </source>
</evidence>
<proteinExistence type="inferred from homology"/>
<dbReference type="Gene3D" id="1.25.60.10">
    <property type="entry name" value="MgtE N-terminal domain-like"/>
    <property type="match status" value="1"/>
</dbReference>
<comment type="caution">
    <text evidence="11">The sequence shown here is derived from an EMBL/GenBank/DDBJ whole genome shotgun (WGS) entry which is preliminary data.</text>
</comment>
<comment type="similarity">
    <text evidence="2 9">Belongs to the SLC41A transporter family.</text>
</comment>
<dbReference type="EMBL" id="JQBP01000001">
    <property type="protein sequence ID" value="KRN75578.1"/>
    <property type="molecule type" value="Genomic_DNA"/>
</dbReference>
<dbReference type="InterPro" id="IPR006669">
    <property type="entry name" value="MgtE_transporter"/>
</dbReference>
<evidence type="ECO:0000256" key="7">
    <source>
        <dbReference type="ARBA" id="ARBA00023136"/>
    </source>
</evidence>
<dbReference type="CDD" id="cd04606">
    <property type="entry name" value="CBS_pair_Mg_transporter"/>
    <property type="match status" value="1"/>
</dbReference>
<dbReference type="OrthoDB" id="9790355at2"/>
<keyword evidence="6 9" id="KW-1133">Transmembrane helix</keyword>
<dbReference type="InterPro" id="IPR006667">
    <property type="entry name" value="SLC41_membr_dom"/>
</dbReference>
<keyword evidence="3 9" id="KW-0813">Transport</keyword>
<dbReference type="SMART" id="SM00924">
    <property type="entry name" value="MgtE_N"/>
    <property type="match status" value="1"/>
</dbReference>
<dbReference type="PANTHER" id="PTHR43773:SF1">
    <property type="entry name" value="MAGNESIUM TRANSPORTER MGTE"/>
    <property type="match status" value="1"/>
</dbReference>
<dbReference type="Proteomes" id="UP000051655">
    <property type="component" value="Unassembled WGS sequence"/>
</dbReference>
<reference evidence="11 12" key="1">
    <citation type="journal article" date="2015" name="Genome Announc.">
        <title>Expanding the biotechnology potential of lactobacilli through comparative genomics of 213 strains and associated genera.</title>
        <authorList>
            <person name="Sun Z."/>
            <person name="Harris H.M."/>
            <person name="McCann A."/>
            <person name="Guo C."/>
            <person name="Argimon S."/>
            <person name="Zhang W."/>
            <person name="Yang X."/>
            <person name="Jeffery I.B."/>
            <person name="Cooney J.C."/>
            <person name="Kagawa T.F."/>
            <person name="Liu W."/>
            <person name="Song Y."/>
            <person name="Salvetti E."/>
            <person name="Wrobel A."/>
            <person name="Rasinkangas P."/>
            <person name="Parkhill J."/>
            <person name="Rea M.C."/>
            <person name="O'Sullivan O."/>
            <person name="Ritari J."/>
            <person name="Douillard F.P."/>
            <person name="Paul Ross R."/>
            <person name="Yang R."/>
            <person name="Briner A.E."/>
            <person name="Felis G.E."/>
            <person name="de Vos W.M."/>
            <person name="Barrangou R."/>
            <person name="Klaenhammer T.R."/>
            <person name="Caufield P.W."/>
            <person name="Cui Y."/>
            <person name="Zhang H."/>
            <person name="O'Toole P.W."/>
        </authorList>
    </citation>
    <scope>NUCLEOTIDE SEQUENCE [LARGE SCALE GENOMIC DNA]</scope>
    <source>
        <strain evidence="11 12">DSM 20593</strain>
    </source>
</reference>
<protein>
    <recommendedName>
        <fullName evidence="9">Magnesium transporter MgtE</fullName>
    </recommendedName>
</protein>
<dbReference type="Pfam" id="PF01769">
    <property type="entry name" value="MgtE"/>
    <property type="match status" value="1"/>
</dbReference>
<feature type="domain" description="CBS" evidence="10">
    <location>
        <begin position="208"/>
        <end position="264"/>
    </location>
</feature>
<dbReference type="InterPro" id="IPR036739">
    <property type="entry name" value="SLC41_membr_dom_sf"/>
</dbReference>
<evidence type="ECO:0000256" key="3">
    <source>
        <dbReference type="ARBA" id="ARBA00022448"/>
    </source>
</evidence>
<comment type="subunit">
    <text evidence="9">Homodimer.</text>
</comment>
<dbReference type="STRING" id="1616.IV73_GL000062"/>
<dbReference type="AlphaFoldDB" id="A0A0R2JMD8"/>
<keyword evidence="9" id="KW-1003">Cell membrane</keyword>
<dbReference type="SMART" id="SM00116">
    <property type="entry name" value="CBS"/>
    <property type="match status" value="2"/>
</dbReference>
<dbReference type="PATRIC" id="fig|1616.3.peg.62"/>
<feature type="transmembrane region" description="Helical" evidence="9">
    <location>
        <begin position="353"/>
        <end position="379"/>
    </location>
</feature>
<feature type="transmembrane region" description="Helical" evidence="9">
    <location>
        <begin position="422"/>
        <end position="444"/>
    </location>
</feature>
<dbReference type="InterPro" id="IPR006668">
    <property type="entry name" value="Mg_transptr_MgtE_intracell_dom"/>
</dbReference>
<feature type="transmembrane region" description="Helical" evidence="9">
    <location>
        <begin position="385"/>
        <end position="410"/>
    </location>
</feature>
<dbReference type="Gene3D" id="1.10.357.20">
    <property type="entry name" value="SLC41 divalent cation transporters, integral membrane domain"/>
    <property type="match status" value="1"/>
</dbReference>
<dbReference type="SUPFAM" id="SSF161093">
    <property type="entry name" value="MgtE membrane domain-like"/>
    <property type="match status" value="1"/>
</dbReference>
<dbReference type="Gene3D" id="3.10.580.10">
    <property type="entry name" value="CBS-domain"/>
    <property type="match status" value="1"/>
</dbReference>
<dbReference type="RefSeq" id="WP_057753249.1">
    <property type="nucleotide sequence ID" value="NZ_JQBP01000001.1"/>
</dbReference>
<evidence type="ECO:0000313" key="12">
    <source>
        <dbReference type="Proteomes" id="UP000051655"/>
    </source>
</evidence>